<dbReference type="InterPro" id="IPR027417">
    <property type="entry name" value="P-loop_NTPase"/>
</dbReference>
<dbReference type="STRING" id="1110509.Mhar_1037"/>
<dbReference type="InterPro" id="IPR050319">
    <property type="entry name" value="ABC_transp_ATP-bind"/>
</dbReference>
<dbReference type="AlphaFoldDB" id="G7WM31"/>
<dbReference type="PROSITE" id="PS50893">
    <property type="entry name" value="ABC_TRANSPORTER_2"/>
    <property type="match status" value="1"/>
</dbReference>
<dbReference type="InterPro" id="IPR003593">
    <property type="entry name" value="AAA+_ATPase"/>
</dbReference>
<keyword evidence="2" id="KW-0813">Transport</keyword>
<dbReference type="PANTHER" id="PTHR43776">
    <property type="entry name" value="TRANSPORT ATP-BINDING PROTEIN"/>
    <property type="match status" value="1"/>
</dbReference>
<dbReference type="GO" id="GO:0005524">
    <property type="term" value="F:ATP binding"/>
    <property type="evidence" value="ECO:0007669"/>
    <property type="project" value="UniProtKB-KW"/>
</dbReference>
<dbReference type="GO" id="GO:0055085">
    <property type="term" value="P:transmembrane transport"/>
    <property type="evidence" value="ECO:0007669"/>
    <property type="project" value="UniProtKB-ARBA"/>
</dbReference>
<evidence type="ECO:0000259" key="5">
    <source>
        <dbReference type="PROSITE" id="PS50893"/>
    </source>
</evidence>
<dbReference type="EMBL" id="CP003117">
    <property type="protein sequence ID" value="AET64406.1"/>
    <property type="molecule type" value="Genomic_DNA"/>
</dbReference>
<comment type="similarity">
    <text evidence="1">Belongs to the ABC transporter superfamily.</text>
</comment>
<evidence type="ECO:0000313" key="6">
    <source>
        <dbReference type="EMBL" id="AET64406.1"/>
    </source>
</evidence>
<dbReference type="SMART" id="SM00382">
    <property type="entry name" value="AAA"/>
    <property type="match status" value="1"/>
</dbReference>
<keyword evidence="7" id="KW-1185">Reference proteome</keyword>
<dbReference type="HOGENOM" id="CLU_000604_1_23_2"/>
<keyword evidence="3" id="KW-0547">Nucleotide-binding</keyword>
<evidence type="ECO:0000256" key="3">
    <source>
        <dbReference type="ARBA" id="ARBA00022741"/>
    </source>
</evidence>
<dbReference type="GO" id="GO:0016887">
    <property type="term" value="F:ATP hydrolysis activity"/>
    <property type="evidence" value="ECO:0007669"/>
    <property type="project" value="InterPro"/>
</dbReference>
<dbReference type="Proteomes" id="UP000005877">
    <property type="component" value="Chromosome"/>
</dbReference>
<dbReference type="CDD" id="cd03257">
    <property type="entry name" value="ABC_NikE_OppD_transporters"/>
    <property type="match status" value="1"/>
</dbReference>
<sequence length="241" mass="26409">MLGTLLRGVGIGKAFSRGIVRRRTRVVLEDVTLEIGEGRTLGLVGPSGSGKTTLARIVAGLETPTAGRVLYRGRDLRDLRGGERKAFRRRVQMIFQDPEGSLNPRKTIRRSLEEVLDLRGVQGGGRQEVREVLEVVGMEAEVLDRLPSQLSGGQNQRIALARALILEPEVLVLDEPTSALDVSVQAQILHLLRDLQRERGIGYLLISHHPEVVGFLAQEVALLRGGRLLRIEGGEEGKAGR</sequence>
<evidence type="ECO:0000256" key="2">
    <source>
        <dbReference type="ARBA" id="ARBA00022448"/>
    </source>
</evidence>
<organism evidence="6 7">
    <name type="scientific">Methanothrix harundinacea (strain 6Ac)</name>
    <name type="common">Methanosaeta harundinacea</name>
    <dbReference type="NCBI Taxonomy" id="1110509"/>
    <lineage>
        <taxon>Archaea</taxon>
        <taxon>Methanobacteriati</taxon>
        <taxon>Methanobacteriota</taxon>
        <taxon>Stenosarchaea group</taxon>
        <taxon>Methanomicrobia</taxon>
        <taxon>Methanotrichales</taxon>
        <taxon>Methanotrichaceae</taxon>
        <taxon>Methanothrix</taxon>
    </lineage>
</organism>
<dbReference type="SUPFAM" id="SSF52540">
    <property type="entry name" value="P-loop containing nucleoside triphosphate hydrolases"/>
    <property type="match status" value="1"/>
</dbReference>
<reference evidence="6 7" key="1">
    <citation type="journal article" date="2012" name="PLoS ONE">
        <title>The genome characteristics and predicted function of methyl-group oxidation pathway in the obligate aceticlastic methanogens, Methanosaeta spp.</title>
        <authorList>
            <person name="Zhu J."/>
            <person name="Zheng H."/>
            <person name="Ai G."/>
            <person name="Zhang G."/>
            <person name="Liu D."/>
            <person name="Liu X."/>
            <person name="Dong X."/>
        </authorList>
    </citation>
    <scope>NUCLEOTIDE SEQUENCE [LARGE SCALE GENOMIC DNA]</scope>
    <source>
        <strain evidence="6 7">6Ac</strain>
    </source>
</reference>
<gene>
    <name evidence="6" type="ordered locus">Mhar_1037</name>
</gene>
<keyword evidence="4 6" id="KW-0067">ATP-binding</keyword>
<dbReference type="PANTHER" id="PTHR43776:SF7">
    <property type="entry name" value="D,D-DIPEPTIDE TRANSPORT ATP-BINDING PROTEIN DDPF-RELATED"/>
    <property type="match status" value="1"/>
</dbReference>
<evidence type="ECO:0000313" key="7">
    <source>
        <dbReference type="Proteomes" id="UP000005877"/>
    </source>
</evidence>
<evidence type="ECO:0000256" key="1">
    <source>
        <dbReference type="ARBA" id="ARBA00005417"/>
    </source>
</evidence>
<dbReference type="InterPro" id="IPR003439">
    <property type="entry name" value="ABC_transporter-like_ATP-bd"/>
</dbReference>
<name>G7WM31_METH6</name>
<proteinExistence type="inferred from homology"/>
<dbReference type="PATRIC" id="fig|1110509.7.peg.1157"/>
<feature type="domain" description="ABC transporter" evidence="5">
    <location>
        <begin position="6"/>
        <end position="239"/>
    </location>
</feature>
<dbReference type="Pfam" id="PF00005">
    <property type="entry name" value="ABC_tran"/>
    <property type="match status" value="1"/>
</dbReference>
<dbReference type="KEGG" id="mhi:Mhar_1037"/>
<accession>G7WM31</accession>
<protein>
    <submittedName>
        <fullName evidence="6">Oligopeptide ABC transporter, ATP-binding protein</fullName>
    </submittedName>
</protein>
<dbReference type="Gene3D" id="3.40.50.300">
    <property type="entry name" value="P-loop containing nucleotide triphosphate hydrolases"/>
    <property type="match status" value="1"/>
</dbReference>
<evidence type="ECO:0000256" key="4">
    <source>
        <dbReference type="ARBA" id="ARBA00022840"/>
    </source>
</evidence>